<evidence type="ECO:0000256" key="1">
    <source>
        <dbReference type="ARBA" id="ARBA00007409"/>
    </source>
</evidence>
<dbReference type="OrthoDB" id="2098326at2759"/>
<reference evidence="5" key="1">
    <citation type="journal article" date="2020" name="Phytopathology">
        <title>Genome sequence of the chestnut blight fungus Cryphonectria parasitica EP155: A fundamental resource for an archetypical invasive plant pathogen.</title>
        <authorList>
            <person name="Crouch J.A."/>
            <person name="Dawe A."/>
            <person name="Aerts A."/>
            <person name="Barry K."/>
            <person name="Churchill A.C.L."/>
            <person name="Grimwood J."/>
            <person name="Hillman B."/>
            <person name="Milgroom M.G."/>
            <person name="Pangilinan J."/>
            <person name="Smith M."/>
            <person name="Salamov A."/>
            <person name="Schmutz J."/>
            <person name="Yadav J."/>
            <person name="Grigoriev I.V."/>
            <person name="Nuss D."/>
        </authorList>
    </citation>
    <scope>NUCLEOTIDE SEQUENCE</scope>
    <source>
        <strain evidence="5">EP155</strain>
    </source>
</reference>
<keyword evidence="2" id="KW-0472">Membrane</keyword>
<dbReference type="SFLD" id="SFLDS00019">
    <property type="entry name" value="Glutathione_Transferase_(cytos"/>
    <property type="match status" value="1"/>
</dbReference>
<comment type="caution">
    <text evidence="5">The sequence shown here is derived from an EMBL/GenBank/DDBJ whole genome shotgun (WGS) entry which is preliminary data.</text>
</comment>
<dbReference type="InterPro" id="IPR036249">
    <property type="entry name" value="Thioredoxin-like_sf"/>
</dbReference>
<accession>A0A9P4YCE0</accession>
<evidence type="ECO:0000259" key="3">
    <source>
        <dbReference type="PROSITE" id="PS50404"/>
    </source>
</evidence>
<dbReference type="CDD" id="cd03046">
    <property type="entry name" value="GST_N_GTT1_like"/>
    <property type="match status" value="1"/>
</dbReference>
<dbReference type="PANTHER" id="PTHR44051">
    <property type="entry name" value="GLUTATHIONE S-TRANSFERASE-RELATED"/>
    <property type="match status" value="1"/>
</dbReference>
<dbReference type="GeneID" id="63836486"/>
<dbReference type="RefSeq" id="XP_040781046.1">
    <property type="nucleotide sequence ID" value="XM_040919357.1"/>
</dbReference>
<dbReference type="InterPro" id="IPR040079">
    <property type="entry name" value="Glutathione_S-Trfase"/>
</dbReference>
<keyword evidence="6" id="KW-1185">Reference proteome</keyword>
<sequence>MAAEQPKITLHWLNGSRAHSILWLLEELQVPYETKVYHRQSSGLAPPELEKVHPLGKSPVVTVTVPGSSEPVVLAESGFIFTYLCEHFGQAKTLVPQQWKEGQDGKLLGETEAWMRYQYLMYYIEGSFMPVLVQYLILSALKSNQVPFLIRPISGAIANKIISMMIFPNIKKHFAMLEQQLATSGGDFITGTELTAADIQLSYGLVASKDSLDHIGKWDKGTPKETYPKLFAYVDRLEQQPGFQRAVEKTKEIDNGKFSIAPKPSS</sequence>
<evidence type="ECO:0000256" key="2">
    <source>
        <dbReference type="SAM" id="Phobius"/>
    </source>
</evidence>
<dbReference type="PROSITE" id="PS50405">
    <property type="entry name" value="GST_CTER"/>
    <property type="match status" value="1"/>
</dbReference>
<dbReference type="PANTHER" id="PTHR44051:SF9">
    <property type="entry name" value="GLUTATHIONE S-TRANSFERASE 1"/>
    <property type="match status" value="1"/>
</dbReference>
<proteinExistence type="inferred from homology"/>
<keyword evidence="2" id="KW-1133">Transmembrane helix</keyword>
<dbReference type="EMBL" id="MU032344">
    <property type="protein sequence ID" value="KAF3770085.1"/>
    <property type="molecule type" value="Genomic_DNA"/>
</dbReference>
<dbReference type="Gene3D" id="1.20.1050.10">
    <property type="match status" value="1"/>
</dbReference>
<dbReference type="Gene3D" id="3.40.30.10">
    <property type="entry name" value="Glutaredoxin"/>
    <property type="match status" value="1"/>
</dbReference>
<feature type="transmembrane region" description="Helical" evidence="2">
    <location>
        <begin position="149"/>
        <end position="167"/>
    </location>
</feature>
<dbReference type="SFLD" id="SFLDG00358">
    <property type="entry name" value="Main_(cytGST)"/>
    <property type="match status" value="1"/>
</dbReference>
<dbReference type="Pfam" id="PF02798">
    <property type="entry name" value="GST_N"/>
    <property type="match status" value="1"/>
</dbReference>
<dbReference type="InterPro" id="IPR036282">
    <property type="entry name" value="Glutathione-S-Trfase_C_sf"/>
</dbReference>
<dbReference type="SUPFAM" id="SSF47616">
    <property type="entry name" value="GST C-terminal domain-like"/>
    <property type="match status" value="1"/>
</dbReference>
<dbReference type="SUPFAM" id="SSF52833">
    <property type="entry name" value="Thioredoxin-like"/>
    <property type="match status" value="1"/>
</dbReference>
<dbReference type="InterPro" id="IPR004046">
    <property type="entry name" value="GST_C"/>
</dbReference>
<feature type="transmembrane region" description="Helical" evidence="2">
    <location>
        <begin position="119"/>
        <end position="137"/>
    </location>
</feature>
<evidence type="ECO:0000259" key="4">
    <source>
        <dbReference type="PROSITE" id="PS50405"/>
    </source>
</evidence>
<keyword evidence="2" id="KW-0812">Transmembrane</keyword>
<dbReference type="InterPro" id="IPR004045">
    <property type="entry name" value="Glutathione_S-Trfase_N"/>
</dbReference>
<dbReference type="PROSITE" id="PS50404">
    <property type="entry name" value="GST_NTER"/>
    <property type="match status" value="1"/>
</dbReference>
<protein>
    <submittedName>
        <fullName evidence="5">Thioredoxin-like protein</fullName>
    </submittedName>
</protein>
<feature type="domain" description="GST N-terminal" evidence="3">
    <location>
        <begin position="5"/>
        <end position="92"/>
    </location>
</feature>
<comment type="similarity">
    <text evidence="1">Belongs to the GST superfamily.</text>
</comment>
<dbReference type="InterPro" id="IPR010987">
    <property type="entry name" value="Glutathione-S-Trfase_C-like"/>
</dbReference>
<dbReference type="Pfam" id="PF14497">
    <property type="entry name" value="GST_C_3"/>
    <property type="match status" value="1"/>
</dbReference>
<name>A0A9P4YCE0_CRYP1</name>
<evidence type="ECO:0000313" key="6">
    <source>
        <dbReference type="Proteomes" id="UP000803844"/>
    </source>
</evidence>
<dbReference type="Proteomes" id="UP000803844">
    <property type="component" value="Unassembled WGS sequence"/>
</dbReference>
<evidence type="ECO:0000313" key="5">
    <source>
        <dbReference type="EMBL" id="KAF3770085.1"/>
    </source>
</evidence>
<gene>
    <name evidence="5" type="ORF">M406DRAFT_320173</name>
</gene>
<organism evidence="5 6">
    <name type="scientific">Cryphonectria parasitica (strain ATCC 38755 / EP155)</name>
    <dbReference type="NCBI Taxonomy" id="660469"/>
    <lineage>
        <taxon>Eukaryota</taxon>
        <taxon>Fungi</taxon>
        <taxon>Dikarya</taxon>
        <taxon>Ascomycota</taxon>
        <taxon>Pezizomycotina</taxon>
        <taxon>Sordariomycetes</taxon>
        <taxon>Sordariomycetidae</taxon>
        <taxon>Diaporthales</taxon>
        <taxon>Cryphonectriaceae</taxon>
        <taxon>Cryphonectria-Endothia species complex</taxon>
        <taxon>Cryphonectria</taxon>
    </lineage>
</organism>
<feature type="domain" description="GST C-terminal" evidence="4">
    <location>
        <begin position="110"/>
        <end position="257"/>
    </location>
</feature>
<dbReference type="AlphaFoldDB" id="A0A9P4YCE0"/>